<dbReference type="PANTHER" id="PTHR24273">
    <property type="entry name" value="FI04643P-RELATED"/>
    <property type="match status" value="1"/>
</dbReference>
<dbReference type="PROSITE" id="PS50825">
    <property type="entry name" value="HYR"/>
    <property type="match status" value="2"/>
</dbReference>
<evidence type="ECO:0000256" key="1">
    <source>
        <dbReference type="ARBA" id="ARBA00022729"/>
    </source>
</evidence>
<feature type="domain" description="HYR" evidence="4">
    <location>
        <begin position="2134"/>
        <end position="2221"/>
    </location>
</feature>
<dbReference type="Gene3D" id="2.60.40.10">
    <property type="entry name" value="Immunoglobulins"/>
    <property type="match status" value="2"/>
</dbReference>
<dbReference type="PANTHER" id="PTHR24273:SF32">
    <property type="entry name" value="HYALIN"/>
    <property type="match status" value="1"/>
</dbReference>
<dbReference type="InterPro" id="IPR013783">
    <property type="entry name" value="Ig-like_fold"/>
</dbReference>
<feature type="chain" id="PRO_5008391963" description="HYR domain-containing protein" evidence="3">
    <location>
        <begin position="26"/>
        <end position="2311"/>
    </location>
</feature>
<dbReference type="InterPro" id="IPR003410">
    <property type="entry name" value="HYR_dom"/>
</dbReference>
<evidence type="ECO:0000259" key="4">
    <source>
        <dbReference type="PROSITE" id="PS50825"/>
    </source>
</evidence>
<keyword evidence="6" id="KW-1185">Reference proteome</keyword>
<proteinExistence type="predicted"/>
<evidence type="ECO:0000313" key="6">
    <source>
        <dbReference type="Proteomes" id="UP000077552"/>
    </source>
</evidence>
<feature type="signal peptide" evidence="3">
    <location>
        <begin position="1"/>
        <end position="25"/>
    </location>
</feature>
<dbReference type="EMBL" id="LXIE01000050">
    <property type="protein sequence ID" value="OAD90138.1"/>
    <property type="molecule type" value="Genomic_DNA"/>
</dbReference>
<gene>
    <name evidence="5" type="ORF">A7A78_07935</name>
</gene>
<dbReference type="OrthoDB" id="9805017at2"/>
<evidence type="ECO:0000256" key="2">
    <source>
        <dbReference type="ARBA" id="ARBA00022737"/>
    </source>
</evidence>
<dbReference type="STRING" id="1385699.A7A78_07935"/>
<sequence length="2311" mass="231398">MKPNYKTFVFFVSFFVLCFSEVAQAQKKKVEAPIPSLSEIEDPVQAMPTSKKSVASFAMQGYPEKIAPPSYEQKSSTQMAKIKDVENMTLPDYHQKNLARAAKILDVEDNTKQEVTYPKVLFPTAAMVKQANKQVAGLVAVLKAESNTSFSMAENDNVLLHYNSTTGKIELSPLNSNSEVLQEVTATSLNGVLVIKGNNNDNNLVVDDSVLELGIHILYEGGGEQTTKGDILTLKNTGMPWENVVTSAYNKSSGKIIVNNKSFITYTGLEPIIYLGTGGTLTINLPNVPNPDVVVASEVTPNLTIVSGSTFENHLFNGFDAIVINGGTDMDNVSFQGVDPTMDSDMTLNFDTDDLVTFETTPTDLVNKDITVNTGFLVVSEDITTMGNIDLTSERSTVINNNATISVTDGAISIAGGTAIVMNDVYNGVLLDDGNVQATGVGTITIIGTGSNDGANSRTQGVFVTGTSLLETVSGDISITGTGASSGIERQNGIRINEGDADGATLQSADGDILLLGFGGNGTSIHSDGVYLHGVNPILLTGTGSLVVTGFGGTGASSLYGVFIASGLISLEDGSVELNGTGGVGNGNFCEGVGLVNGVTVQISGTGTVLVSGQGGSSSGGQQNDGIVIQASNIKASGGGIVLNGNGGSAGFAINAGISFLRGANIEDSENGDIILNGTGGASNQQNHGVSFDLAPNSSVTTNNGNIIITGTSGIPGFVNRGIDMRTGNLLATGTGSIQLNGTSNSSGTLSEGVYVENSNVSTTTGDITMIGAGNGNGLASDGINVLENSLVSTTSGNITMTGTSTAVGQQHRGVYIYTPAKLQTEDGTITINGTGGSGAFGEHHGVVLGGGNVVRATGSGSVNVTGAGGSGGAINAGMLLYNNGLVSTSGGGITFNGQGGTGTGNSHLGIYIIAGGSISDTAGGSIVLNGTGGTGAVTNVGVYINGNLGSSITTTNADISITGTGGTGGDSNNGVHIESETQVSATGTGAVQITGIAGTGANNNVGILLVNPAVVQTEDGNITMNGTGGNGSGNFQVGTALLNGNIVQIAGEGIANINGTGGTGIDNNYGVLVQNAAVTTSGGGAVITGDAGPGSGDGQIGVILLLASTISDAANGDLVLNGTAGNGVDLNSGIFLDGGSRVSSLDGNISMKGVGDGTGDFNHGLQMSAAAVIENTGMGSINLQGTGGDGVYINQGIRMENTGTKISTIDGGITLSGTGGNATGTNNEGITIINEASIEAEGTGSITLTGNAVAGDGSNKGVVLFAPNTFVRSNGGGIAITGNGAGTGSNNLGISLENASSIQDMVDGNIVLNGTGGNGLSTNRGISITAGSVVTTMDGEISLTGQGGIGTGNSNDGILINGVGSQVTSSQGNIQIMANGGSSGSGSQHIGLYVNGSGTIQTVDGDINIQGVGGDGLGNYHNGVHLASQGRIEATGTGSVDITGIGGAGTSSNTGVWLQNSNTRITANGGGIAINGTGGPSTGDFSIGVLSGFEADIIENGMGTITIDGAADTANLCSCGVLFQNTGSTIVSNGGGITITGTGGNALSQDATGLYTYEGLLQDTGNGTITMNGIGGTAPSFGAGTWIDASSVITTATGAIQIAGTSTNTPGTGKEGILIDGNSVITSTSGNIDLLGTCVAEETSAINIAAIGGPIATGGTITATGIIGEINTPAGIPATAIFEGANTIINGVFSPGQSPGQVTVNGDFTIGSGDRLLVEFLDYLNPGTDFDQVVVNGLVTITDAALELDNITGAAEDSCETVTLIDNDGTDAVIGTFAGIAEGDSVNLGDITGKISYVGGDGNDVVLVLDDTLPTVTCPADITINTDAGNCSAMASFPMPITQDNCGVATVVQTMGDPSGSAFPVGVNTIEFTATDVNGNTNTCSFNITVVDNEAPTMICQNITIQLDASGNASITAADVDGGSTDNCGIAGTSVSPNTFDCGDVGDNPVVLTVTDVHGNSNTCTAIVTVQDVTNPVVACQNITVELDPLTGTVTILGTDIDNGSTDACGIASYDLDIDTFDCSNIGNNTVVLTVTDVNGNSDTCTAIVTVEDNTSPVLVCQDFTLELGPDGTAMLDPNDVIASNTDNCGIATVAVDVNEFSCADIGTPVTVQVFTSDVNGNLSTCTAVVTVVDLLEPVLTCPADQTVDPGAGNLFYIVPDYFATGEATAIDNCTDPVAITTQDPAAGTPLTDGTYTIALTATDEYGNTATCEFELTVESILGVGDNNANIGSLQMYPNPAKHSVTIGNPQSLSLESLSIFDLRGRMVKSIDLRNMGTQKTIDVSEMAAATYLVIIQGENGQITKRLIKE</sequence>
<comment type="caution">
    <text evidence="5">The sequence shown here is derived from an EMBL/GenBank/DDBJ whole genome shotgun (WGS) entry which is preliminary data.</text>
</comment>
<dbReference type="InterPro" id="IPR026444">
    <property type="entry name" value="Secre_tail"/>
</dbReference>
<dbReference type="Proteomes" id="UP000077552">
    <property type="component" value="Unassembled WGS sequence"/>
</dbReference>
<accession>A0A1A9LA28</accession>
<dbReference type="Pfam" id="PF18962">
    <property type="entry name" value="Por_Secre_tail"/>
    <property type="match status" value="1"/>
</dbReference>
<protein>
    <recommendedName>
        <fullName evidence="4">HYR domain-containing protein</fullName>
    </recommendedName>
</protein>
<name>A0A1A9LA28_9FLAO</name>
<reference evidence="5 6" key="1">
    <citation type="submission" date="2016-05" db="EMBL/GenBank/DDBJ databases">
        <title>Genome sequencing of Vitellibacter soesokkakensis RSSK-12.</title>
        <authorList>
            <person name="Thevarajoo S."/>
            <person name="Selvaratnam C."/>
            <person name="Goh K.M."/>
            <person name="Chan K.-G."/>
            <person name="Chong C.S."/>
        </authorList>
    </citation>
    <scope>NUCLEOTIDE SEQUENCE [LARGE SCALE GENOMIC DNA]</scope>
    <source>
        <strain evidence="5 6">RSSK-12</strain>
    </source>
</reference>
<dbReference type="NCBIfam" id="TIGR04183">
    <property type="entry name" value="Por_Secre_tail"/>
    <property type="match status" value="1"/>
</dbReference>
<keyword evidence="2" id="KW-0677">Repeat</keyword>
<feature type="domain" description="HYR" evidence="4">
    <location>
        <begin position="1810"/>
        <end position="1893"/>
    </location>
</feature>
<organism evidence="5 6">
    <name type="scientific">Aequorivita soesokkakensis</name>
    <dbReference type="NCBI Taxonomy" id="1385699"/>
    <lineage>
        <taxon>Bacteria</taxon>
        <taxon>Pseudomonadati</taxon>
        <taxon>Bacteroidota</taxon>
        <taxon>Flavobacteriia</taxon>
        <taxon>Flavobacteriales</taxon>
        <taxon>Flavobacteriaceae</taxon>
        <taxon>Aequorivita</taxon>
    </lineage>
</organism>
<dbReference type="SMART" id="SM00710">
    <property type="entry name" value="PbH1"/>
    <property type="match status" value="12"/>
</dbReference>
<keyword evidence="1 3" id="KW-0732">Signal</keyword>
<evidence type="ECO:0000256" key="3">
    <source>
        <dbReference type="SAM" id="SignalP"/>
    </source>
</evidence>
<evidence type="ECO:0000313" key="5">
    <source>
        <dbReference type="EMBL" id="OAD90138.1"/>
    </source>
</evidence>
<dbReference type="RefSeq" id="WP_068763163.1">
    <property type="nucleotide sequence ID" value="NZ_LXIE01000050.1"/>
</dbReference>
<dbReference type="InterPro" id="IPR006626">
    <property type="entry name" value="PbH1"/>
</dbReference>
<dbReference type="Pfam" id="PF02494">
    <property type="entry name" value="HYR"/>
    <property type="match status" value="1"/>
</dbReference>